<evidence type="ECO:0000313" key="13">
    <source>
        <dbReference type="EMBL" id="MEG3182554.1"/>
    </source>
</evidence>
<evidence type="ECO:0000256" key="6">
    <source>
        <dbReference type="ARBA" id="ARBA00022695"/>
    </source>
</evidence>
<evidence type="ECO:0000256" key="11">
    <source>
        <dbReference type="HAMAP-Rule" id="MF_00244"/>
    </source>
</evidence>
<keyword evidence="8 11" id="KW-0067">ATP-binding</keyword>
<comment type="catalytic activity">
    <reaction evidence="10 11">
        <text>nicotinate beta-D-ribonucleotide + ATP + H(+) = deamido-NAD(+) + diphosphate</text>
        <dbReference type="Rhea" id="RHEA:22860"/>
        <dbReference type="ChEBI" id="CHEBI:15378"/>
        <dbReference type="ChEBI" id="CHEBI:30616"/>
        <dbReference type="ChEBI" id="CHEBI:33019"/>
        <dbReference type="ChEBI" id="CHEBI:57502"/>
        <dbReference type="ChEBI" id="CHEBI:58437"/>
        <dbReference type="EC" id="2.7.7.18"/>
    </reaction>
</comment>
<evidence type="ECO:0000256" key="8">
    <source>
        <dbReference type="ARBA" id="ARBA00022840"/>
    </source>
</evidence>
<dbReference type="InterPro" id="IPR004821">
    <property type="entry name" value="Cyt_trans-like"/>
</dbReference>
<accession>A0ABU7YUG9</accession>
<gene>
    <name evidence="11 13" type="primary">nadD</name>
    <name evidence="13" type="ORF">SNE34_00810</name>
</gene>
<dbReference type="NCBIfam" id="NF000839">
    <property type="entry name" value="PRK00071.1-1"/>
    <property type="match status" value="1"/>
</dbReference>
<dbReference type="NCBIfam" id="TIGR00125">
    <property type="entry name" value="cyt_tran_rel"/>
    <property type="match status" value="1"/>
</dbReference>
<dbReference type="NCBIfam" id="TIGR00482">
    <property type="entry name" value="nicotinate (nicotinamide) nucleotide adenylyltransferase"/>
    <property type="match status" value="1"/>
</dbReference>
<evidence type="ECO:0000256" key="1">
    <source>
        <dbReference type="ARBA" id="ARBA00002324"/>
    </source>
</evidence>
<name>A0ABU7YUG9_9GAMM</name>
<dbReference type="SUPFAM" id="SSF52374">
    <property type="entry name" value="Nucleotidylyl transferase"/>
    <property type="match status" value="1"/>
</dbReference>
<organism evidence="13 14">
    <name type="scientific">Novilysobacter erysipheiresistens</name>
    <dbReference type="NCBI Taxonomy" id="1749332"/>
    <lineage>
        <taxon>Bacteria</taxon>
        <taxon>Pseudomonadati</taxon>
        <taxon>Pseudomonadota</taxon>
        <taxon>Gammaproteobacteria</taxon>
        <taxon>Lysobacterales</taxon>
        <taxon>Lysobacteraceae</taxon>
        <taxon>Novilysobacter</taxon>
    </lineage>
</organism>
<dbReference type="CDD" id="cd02165">
    <property type="entry name" value="NMNAT"/>
    <property type="match status" value="1"/>
</dbReference>
<keyword evidence="14" id="KW-1185">Reference proteome</keyword>
<dbReference type="GO" id="GO:0004515">
    <property type="term" value="F:nicotinate-nucleotide adenylyltransferase activity"/>
    <property type="evidence" value="ECO:0007669"/>
    <property type="project" value="UniProtKB-EC"/>
</dbReference>
<feature type="domain" description="Cytidyltransferase-like" evidence="12">
    <location>
        <begin position="6"/>
        <end position="186"/>
    </location>
</feature>
<protein>
    <recommendedName>
        <fullName evidence="11">Probable nicotinate-nucleotide adenylyltransferase</fullName>
        <ecNumber evidence="11">2.7.7.18</ecNumber>
    </recommendedName>
    <alternativeName>
        <fullName evidence="11">Deamido-NAD(+) diphosphorylase</fullName>
    </alternativeName>
    <alternativeName>
        <fullName evidence="11">Deamido-NAD(+) pyrophosphorylase</fullName>
    </alternativeName>
    <alternativeName>
        <fullName evidence="11">Nicotinate mononucleotide adenylyltransferase</fullName>
        <shortName evidence="11">NaMN adenylyltransferase</shortName>
    </alternativeName>
</protein>
<evidence type="ECO:0000313" key="14">
    <source>
        <dbReference type="Proteomes" id="UP001355056"/>
    </source>
</evidence>
<dbReference type="PANTHER" id="PTHR21342">
    <property type="entry name" value="PHOSPHOPANTETHEINE ADENYLYLTRANSFERASE"/>
    <property type="match status" value="1"/>
</dbReference>
<dbReference type="EMBL" id="JAXGFP010000001">
    <property type="protein sequence ID" value="MEG3182554.1"/>
    <property type="molecule type" value="Genomic_DNA"/>
</dbReference>
<keyword evidence="5 11" id="KW-0808">Transferase</keyword>
<keyword evidence="9 11" id="KW-0520">NAD</keyword>
<dbReference type="Gene3D" id="3.40.50.620">
    <property type="entry name" value="HUPs"/>
    <property type="match status" value="1"/>
</dbReference>
<dbReference type="Proteomes" id="UP001355056">
    <property type="component" value="Unassembled WGS sequence"/>
</dbReference>
<comment type="similarity">
    <text evidence="3 11">Belongs to the NadD family.</text>
</comment>
<sequence>MPLTVFYGGTFDPVHDGHLAVARHARDHLDASIALMPAADPPHRDTPGASATHRARMLDLAVAGEPGLRVDRRELRRGSRSYSIDTLREVRAELGDDASVALLIGADSLLGLAGWKDWQAMFELSHFVVAERAGMTIDGGLPGSLDAFIDGRWATSAAELRASPAGRLLRLGQPLQPESATDVRQRVRTGQPWHDLVPPAVAGYIERHRLYGAGAVAPASL</sequence>
<evidence type="ECO:0000256" key="5">
    <source>
        <dbReference type="ARBA" id="ARBA00022679"/>
    </source>
</evidence>
<evidence type="ECO:0000256" key="4">
    <source>
        <dbReference type="ARBA" id="ARBA00022642"/>
    </source>
</evidence>
<dbReference type="EC" id="2.7.7.18" evidence="11"/>
<evidence type="ECO:0000256" key="7">
    <source>
        <dbReference type="ARBA" id="ARBA00022741"/>
    </source>
</evidence>
<dbReference type="Pfam" id="PF01467">
    <property type="entry name" value="CTP_transf_like"/>
    <property type="match status" value="1"/>
</dbReference>
<dbReference type="InterPro" id="IPR014729">
    <property type="entry name" value="Rossmann-like_a/b/a_fold"/>
</dbReference>
<comment type="pathway">
    <text evidence="2 11">Cofactor biosynthesis; NAD(+) biosynthesis; deamido-NAD(+) from nicotinate D-ribonucleotide: step 1/1.</text>
</comment>
<evidence type="ECO:0000256" key="3">
    <source>
        <dbReference type="ARBA" id="ARBA00009014"/>
    </source>
</evidence>
<evidence type="ECO:0000256" key="9">
    <source>
        <dbReference type="ARBA" id="ARBA00023027"/>
    </source>
</evidence>
<dbReference type="InterPro" id="IPR005248">
    <property type="entry name" value="NadD/NMNAT"/>
</dbReference>
<comment type="caution">
    <text evidence="13">The sequence shown here is derived from an EMBL/GenBank/DDBJ whole genome shotgun (WGS) entry which is preliminary data.</text>
</comment>
<evidence type="ECO:0000256" key="2">
    <source>
        <dbReference type="ARBA" id="ARBA00005019"/>
    </source>
</evidence>
<proteinExistence type="inferred from homology"/>
<keyword evidence="4 11" id="KW-0662">Pyridine nucleotide biosynthesis</keyword>
<dbReference type="HAMAP" id="MF_00244">
    <property type="entry name" value="NaMN_adenylyltr"/>
    <property type="match status" value="1"/>
</dbReference>
<dbReference type="PANTHER" id="PTHR21342:SF0">
    <property type="entry name" value="BIFUNCTIONAL NMN ADENYLYLTRANSFERASE_NUDIX HYDROLASE"/>
    <property type="match status" value="1"/>
</dbReference>
<reference evidence="13 14" key="1">
    <citation type="journal article" date="2016" name="Int. J. Syst. Evol. Microbiol.">
        <title>Lysobacter erysipheiresistens sp. nov., an antagonist of powdery mildew, isolated from tobacco-cultivated soil.</title>
        <authorList>
            <person name="Xie B."/>
            <person name="Li T."/>
            <person name="Lin X."/>
            <person name="Wang C.J."/>
            <person name="Chen Y.J."/>
            <person name="Liu W.J."/>
            <person name="Zhao Z.W."/>
        </authorList>
    </citation>
    <scope>NUCLEOTIDE SEQUENCE [LARGE SCALE GENOMIC DNA]</scope>
    <source>
        <strain evidence="13 14">RS-LYSO-3</strain>
    </source>
</reference>
<keyword evidence="6 11" id="KW-0548">Nucleotidyltransferase</keyword>
<keyword evidence="7 11" id="KW-0547">Nucleotide-binding</keyword>
<dbReference type="RefSeq" id="WP_332614590.1">
    <property type="nucleotide sequence ID" value="NZ_JAXGFP010000001.1"/>
</dbReference>
<comment type="function">
    <text evidence="1 11">Catalyzes the reversible adenylation of nicotinate mononucleotide (NaMN) to nicotinic acid adenine dinucleotide (NaAD).</text>
</comment>
<evidence type="ECO:0000259" key="12">
    <source>
        <dbReference type="Pfam" id="PF01467"/>
    </source>
</evidence>
<evidence type="ECO:0000256" key="10">
    <source>
        <dbReference type="ARBA" id="ARBA00048721"/>
    </source>
</evidence>